<keyword evidence="9" id="KW-0902">Two-component regulatory system</keyword>
<comment type="catalytic activity">
    <reaction evidence="1">
        <text>ATP + protein L-histidine = ADP + protein N-phospho-L-histidine.</text>
        <dbReference type="EC" id="2.7.13.3"/>
    </reaction>
</comment>
<dbReference type="EC" id="2.7.13.3" evidence="3"/>
<dbReference type="PROSITE" id="PS50109">
    <property type="entry name" value="HIS_KIN"/>
    <property type="match status" value="1"/>
</dbReference>
<feature type="domain" description="HAMP" evidence="13">
    <location>
        <begin position="197"/>
        <end position="248"/>
    </location>
</feature>
<dbReference type="InterPro" id="IPR036890">
    <property type="entry name" value="HATPase_C_sf"/>
</dbReference>
<dbReference type="Proteomes" id="UP001155587">
    <property type="component" value="Unassembled WGS sequence"/>
</dbReference>
<feature type="domain" description="Histidine kinase" evidence="12">
    <location>
        <begin position="256"/>
        <end position="457"/>
    </location>
</feature>
<dbReference type="RefSeq" id="WP_265677091.1">
    <property type="nucleotide sequence ID" value="NZ_JAKRRY010000041.1"/>
</dbReference>
<evidence type="ECO:0000256" key="10">
    <source>
        <dbReference type="ARBA" id="ARBA00023136"/>
    </source>
</evidence>
<keyword evidence="4" id="KW-0597">Phosphoprotein</keyword>
<keyword evidence="14" id="KW-0547">Nucleotide-binding</keyword>
<keyword evidence="8 11" id="KW-1133">Transmembrane helix</keyword>
<sequence length="458" mass="51065">MPNTDASTTRTSAIKAEFKKLSLKTRLLLAATLWLSVMTIAAGIMIPGLVREYLVQDLETQLGRSMDEIAANLETNKQGNLVLTARLSDPRFNQPYSGLYWRINTDSDTLRSRSLWDKNISEEERAHTTSYYGAKDEKLVTIKRTIFLPDISDGVTILIAQDEAPIDKALHVLTNQVWVLLGIMVVGILSLVVAQVSWSLRPLTKMQKELKMLRNGERQSLDEQYPKEIAPLVNDLNALIFHYQELLARARNHAGNLSHALKTPLSILKNEQANLSEEDRDRLAPALLQIQSQIDYHLGRARMAGAMNILSVKSNPSERVDAISLAFDKVYAEREIILINELDTELFVSVEKTDLDEMLGNLIENAYKWGKSLVRVHSATLSDNMIQIIIEDDGIGIPEEQCRSVIKRGVRLDETTPGTGLGLNIVSEMAHGYRGELVLSASKLGGLQATLTLQAVKD</sequence>
<dbReference type="Pfam" id="PF02518">
    <property type="entry name" value="HATPase_c"/>
    <property type="match status" value="1"/>
</dbReference>
<keyword evidence="14" id="KW-0067">ATP-binding</keyword>
<dbReference type="PANTHER" id="PTHR45436:SF5">
    <property type="entry name" value="SENSOR HISTIDINE KINASE TRCS"/>
    <property type="match status" value="1"/>
</dbReference>
<proteinExistence type="predicted"/>
<keyword evidence="7" id="KW-0418">Kinase</keyword>
<dbReference type="PANTHER" id="PTHR45436">
    <property type="entry name" value="SENSOR HISTIDINE KINASE YKOH"/>
    <property type="match status" value="1"/>
</dbReference>
<dbReference type="EMBL" id="JAKRRY010000041">
    <property type="protein sequence ID" value="MCW8348564.1"/>
    <property type="molecule type" value="Genomic_DNA"/>
</dbReference>
<feature type="transmembrane region" description="Helical" evidence="11">
    <location>
        <begin position="27"/>
        <end position="50"/>
    </location>
</feature>
<evidence type="ECO:0000313" key="15">
    <source>
        <dbReference type="Proteomes" id="UP001155587"/>
    </source>
</evidence>
<dbReference type="InterPro" id="IPR003660">
    <property type="entry name" value="HAMP_dom"/>
</dbReference>
<evidence type="ECO:0000256" key="8">
    <source>
        <dbReference type="ARBA" id="ARBA00022989"/>
    </source>
</evidence>
<dbReference type="GO" id="GO:0005886">
    <property type="term" value="C:plasma membrane"/>
    <property type="evidence" value="ECO:0007669"/>
    <property type="project" value="TreeGrafter"/>
</dbReference>
<evidence type="ECO:0000259" key="12">
    <source>
        <dbReference type="PROSITE" id="PS50109"/>
    </source>
</evidence>
<dbReference type="GO" id="GO:0004673">
    <property type="term" value="F:protein histidine kinase activity"/>
    <property type="evidence" value="ECO:0007669"/>
    <property type="project" value="UniProtKB-EC"/>
</dbReference>
<dbReference type="InterPro" id="IPR005467">
    <property type="entry name" value="His_kinase_dom"/>
</dbReference>
<reference evidence="14" key="1">
    <citation type="submission" date="2022-02" db="EMBL/GenBank/DDBJ databases">
        <title>Vibrio sp. nov, a new bacterium isolated from seawater.</title>
        <authorList>
            <person name="Yuan Y."/>
        </authorList>
    </citation>
    <scope>NUCLEOTIDE SEQUENCE</scope>
    <source>
        <strain evidence="14">ZSDZ65</strain>
    </source>
</reference>
<evidence type="ECO:0000256" key="2">
    <source>
        <dbReference type="ARBA" id="ARBA00004370"/>
    </source>
</evidence>
<accession>A0A9X3CTL0</accession>
<gene>
    <name evidence="14" type="ORF">MD535_21490</name>
</gene>
<dbReference type="SUPFAM" id="SSF55874">
    <property type="entry name" value="ATPase domain of HSP90 chaperone/DNA topoisomerase II/histidine kinase"/>
    <property type="match status" value="1"/>
</dbReference>
<comment type="caution">
    <text evidence="14">The sequence shown here is derived from an EMBL/GenBank/DDBJ whole genome shotgun (WGS) entry which is preliminary data.</text>
</comment>
<evidence type="ECO:0000256" key="5">
    <source>
        <dbReference type="ARBA" id="ARBA00022679"/>
    </source>
</evidence>
<evidence type="ECO:0000256" key="3">
    <source>
        <dbReference type="ARBA" id="ARBA00012438"/>
    </source>
</evidence>
<evidence type="ECO:0000256" key="6">
    <source>
        <dbReference type="ARBA" id="ARBA00022692"/>
    </source>
</evidence>
<dbReference type="AlphaFoldDB" id="A0A9X3CTL0"/>
<dbReference type="GO" id="GO:0000160">
    <property type="term" value="P:phosphorelay signal transduction system"/>
    <property type="evidence" value="ECO:0007669"/>
    <property type="project" value="UniProtKB-KW"/>
</dbReference>
<evidence type="ECO:0000256" key="11">
    <source>
        <dbReference type="SAM" id="Phobius"/>
    </source>
</evidence>
<keyword evidence="5" id="KW-0808">Transferase</keyword>
<evidence type="ECO:0000313" key="14">
    <source>
        <dbReference type="EMBL" id="MCW8348564.1"/>
    </source>
</evidence>
<dbReference type="InterPro" id="IPR004358">
    <property type="entry name" value="Sig_transdc_His_kin-like_C"/>
</dbReference>
<evidence type="ECO:0000256" key="9">
    <source>
        <dbReference type="ARBA" id="ARBA00023012"/>
    </source>
</evidence>
<organism evidence="14 15">
    <name type="scientific">Vibrio qingdaonensis</name>
    <dbReference type="NCBI Taxonomy" id="2829491"/>
    <lineage>
        <taxon>Bacteria</taxon>
        <taxon>Pseudomonadati</taxon>
        <taxon>Pseudomonadota</taxon>
        <taxon>Gammaproteobacteria</taxon>
        <taxon>Vibrionales</taxon>
        <taxon>Vibrionaceae</taxon>
        <taxon>Vibrio</taxon>
    </lineage>
</organism>
<evidence type="ECO:0000256" key="7">
    <source>
        <dbReference type="ARBA" id="ARBA00022777"/>
    </source>
</evidence>
<dbReference type="Gene3D" id="3.30.565.10">
    <property type="entry name" value="Histidine kinase-like ATPase, C-terminal domain"/>
    <property type="match status" value="1"/>
</dbReference>
<dbReference type="PROSITE" id="PS50885">
    <property type="entry name" value="HAMP"/>
    <property type="match status" value="1"/>
</dbReference>
<keyword evidence="6 11" id="KW-0812">Transmembrane</keyword>
<keyword evidence="15" id="KW-1185">Reference proteome</keyword>
<evidence type="ECO:0000256" key="4">
    <source>
        <dbReference type="ARBA" id="ARBA00022553"/>
    </source>
</evidence>
<dbReference type="InterPro" id="IPR050428">
    <property type="entry name" value="TCS_sensor_his_kinase"/>
</dbReference>
<dbReference type="PRINTS" id="PR00344">
    <property type="entry name" value="BCTRLSENSOR"/>
</dbReference>
<dbReference type="InterPro" id="IPR003594">
    <property type="entry name" value="HATPase_dom"/>
</dbReference>
<keyword evidence="10 11" id="KW-0472">Membrane</keyword>
<comment type="subcellular location">
    <subcellularLocation>
        <location evidence="2">Membrane</location>
    </subcellularLocation>
</comment>
<evidence type="ECO:0000259" key="13">
    <source>
        <dbReference type="PROSITE" id="PS50885"/>
    </source>
</evidence>
<dbReference type="Gene3D" id="1.10.287.130">
    <property type="match status" value="1"/>
</dbReference>
<protein>
    <recommendedName>
        <fullName evidence="3">histidine kinase</fullName>
        <ecNumber evidence="3">2.7.13.3</ecNumber>
    </recommendedName>
</protein>
<dbReference type="GO" id="GO:0005524">
    <property type="term" value="F:ATP binding"/>
    <property type="evidence" value="ECO:0007669"/>
    <property type="project" value="UniProtKB-KW"/>
</dbReference>
<name>A0A9X3CTL0_9VIBR</name>
<feature type="transmembrane region" description="Helical" evidence="11">
    <location>
        <begin position="177"/>
        <end position="198"/>
    </location>
</feature>
<dbReference type="SMART" id="SM00387">
    <property type="entry name" value="HATPase_c"/>
    <property type="match status" value="1"/>
</dbReference>
<evidence type="ECO:0000256" key="1">
    <source>
        <dbReference type="ARBA" id="ARBA00000085"/>
    </source>
</evidence>